<evidence type="ECO:0000259" key="5">
    <source>
        <dbReference type="PROSITE" id="PS50865"/>
    </source>
</evidence>
<keyword evidence="2 4" id="KW-0863">Zinc-finger</keyword>
<dbReference type="Pfam" id="PF01753">
    <property type="entry name" value="zf-MYND"/>
    <property type="match status" value="1"/>
</dbReference>
<dbReference type="GO" id="GO:0008270">
    <property type="term" value="F:zinc ion binding"/>
    <property type="evidence" value="ECO:0007669"/>
    <property type="project" value="UniProtKB-KW"/>
</dbReference>
<keyword evidence="1" id="KW-0479">Metal-binding</keyword>
<dbReference type="Proteomes" id="UP001213000">
    <property type="component" value="Unassembled WGS sequence"/>
</dbReference>
<evidence type="ECO:0000256" key="2">
    <source>
        <dbReference type="ARBA" id="ARBA00022771"/>
    </source>
</evidence>
<evidence type="ECO:0000256" key="1">
    <source>
        <dbReference type="ARBA" id="ARBA00022723"/>
    </source>
</evidence>
<evidence type="ECO:0000313" key="6">
    <source>
        <dbReference type="EMBL" id="KAJ3571255.1"/>
    </source>
</evidence>
<dbReference type="SUPFAM" id="SSF48371">
    <property type="entry name" value="ARM repeat"/>
    <property type="match status" value="1"/>
</dbReference>
<gene>
    <name evidence="6" type="ORF">NP233_g3869</name>
</gene>
<proteinExistence type="predicted"/>
<reference evidence="6" key="1">
    <citation type="submission" date="2022-07" db="EMBL/GenBank/DDBJ databases">
        <title>Genome Sequence of Leucocoprinus birnbaumii.</title>
        <authorList>
            <person name="Buettner E."/>
        </authorList>
    </citation>
    <scope>NUCLEOTIDE SEQUENCE</scope>
    <source>
        <strain evidence="6">VT141</strain>
    </source>
</reference>
<dbReference type="PROSITE" id="PS01360">
    <property type="entry name" value="ZF_MYND_1"/>
    <property type="match status" value="1"/>
</dbReference>
<keyword evidence="7" id="KW-1185">Reference proteome</keyword>
<accession>A0AAD5VVP7</accession>
<dbReference type="AlphaFoldDB" id="A0AAD5VVP7"/>
<comment type="caution">
    <text evidence="6">The sequence shown here is derived from an EMBL/GenBank/DDBJ whole genome shotgun (WGS) entry which is preliminary data.</text>
</comment>
<dbReference type="Gene3D" id="6.10.140.2220">
    <property type="match status" value="1"/>
</dbReference>
<sequence length="752" mass="84758">MPGPGTHKKRRSKHAKPKPKAVVIILNRNKVAASNLASSTLSISESVANDINGAAAESWTRTADWISEVCQLPDLDTNKGLKKVYNDFDSYYGWLESLYNQVHRYPMIQVGVIAIFAKMCKDNLLMDKLIEQGFLGRIFRLLSEPRFQQVALYSLRIMTQHEVLPPRLVVAMKSLDLIQILEENPSSTVLADLIVPIIAVAFCTTEGKDENHKHRRLYHGSLTVPGATRILKAMTAVASNPRASPSLAARCLKVIEVLASDITLAFDHAPDAVKLLLAGLSSKDWGRRIGCLYALLELYSPENSTHHPLIGPSTAPAPTLRNLLYRVNLARANYGQERCHSFIADVCFNELISAFTVAVLEGDIYSLGLSLSKNLLQTDYIIAEKAYADVQTSEPAAVKRFTSSHPGRFISCLDFFPLCSRALRAKNEPHSRSAANLLDITRLFIEKKFEEAGDMATKAIDHTPEFTAYWYYIISSSVGQVKGLKAAKLGRKCPKLTPYLQHMLLERAVEQAWFTGFDILNTAVEVGDSRWYEAMAYLHSALADATAYIEEAPPDATGMEIVVNWYVILTVTLTDVDPELQIFENALKKLRVKEDLEELEQMLTHRWADDPQKLHRTHFRQIILEHYQESYERFSHVIEKSNRMEDTSKKTSHDCIALEESQDQLAVWLNGVDLEEQPLTDDGAMPRPKKMYEEKIFTLDEERLTLTRCGWCSNPSASLKKCRGCTKVRYCDSTCQKCDWNTHKLVCKPDVD</sequence>
<dbReference type="SUPFAM" id="SSF144232">
    <property type="entry name" value="HIT/MYND zinc finger-like"/>
    <property type="match status" value="1"/>
</dbReference>
<protein>
    <recommendedName>
        <fullName evidence="5">MYND-type domain-containing protein</fullName>
    </recommendedName>
</protein>
<organism evidence="6 7">
    <name type="scientific">Leucocoprinus birnbaumii</name>
    <dbReference type="NCBI Taxonomy" id="56174"/>
    <lineage>
        <taxon>Eukaryota</taxon>
        <taxon>Fungi</taxon>
        <taxon>Dikarya</taxon>
        <taxon>Basidiomycota</taxon>
        <taxon>Agaricomycotina</taxon>
        <taxon>Agaricomycetes</taxon>
        <taxon>Agaricomycetidae</taxon>
        <taxon>Agaricales</taxon>
        <taxon>Agaricineae</taxon>
        <taxon>Agaricaceae</taxon>
        <taxon>Leucocoprinus</taxon>
    </lineage>
</organism>
<keyword evidence="3" id="KW-0862">Zinc</keyword>
<evidence type="ECO:0000256" key="4">
    <source>
        <dbReference type="PROSITE-ProRule" id="PRU00134"/>
    </source>
</evidence>
<evidence type="ECO:0000313" key="7">
    <source>
        <dbReference type="Proteomes" id="UP001213000"/>
    </source>
</evidence>
<dbReference type="InterPro" id="IPR016024">
    <property type="entry name" value="ARM-type_fold"/>
</dbReference>
<evidence type="ECO:0000256" key="3">
    <source>
        <dbReference type="ARBA" id="ARBA00022833"/>
    </source>
</evidence>
<name>A0AAD5VVP7_9AGAR</name>
<dbReference type="Gene3D" id="1.25.10.10">
    <property type="entry name" value="Leucine-rich Repeat Variant"/>
    <property type="match status" value="1"/>
</dbReference>
<dbReference type="PROSITE" id="PS50865">
    <property type="entry name" value="ZF_MYND_2"/>
    <property type="match status" value="1"/>
</dbReference>
<dbReference type="InterPro" id="IPR011989">
    <property type="entry name" value="ARM-like"/>
</dbReference>
<dbReference type="EMBL" id="JANIEX010000194">
    <property type="protein sequence ID" value="KAJ3571255.1"/>
    <property type="molecule type" value="Genomic_DNA"/>
</dbReference>
<feature type="domain" description="MYND-type" evidence="5">
    <location>
        <begin position="709"/>
        <end position="747"/>
    </location>
</feature>
<dbReference type="InterPro" id="IPR002893">
    <property type="entry name" value="Znf_MYND"/>
</dbReference>